<name>A0A673VF80_SURSU</name>
<dbReference type="GO" id="GO:0016020">
    <property type="term" value="C:membrane"/>
    <property type="evidence" value="ECO:0007669"/>
    <property type="project" value="TreeGrafter"/>
</dbReference>
<dbReference type="InterPro" id="IPR008405">
    <property type="entry name" value="ApoL"/>
</dbReference>
<sequence length="315" mass="35083">AQPREVGDSRGERREGRGSEAGPEDSESWDKLDLLLTDQKAWESFIAEANLTREEAEVLRNFLRALQEDLYMEYINRLQSDPLERKRFLNEFPQLKRELKGQIREFRKLVDKADKVHRNCAITNIVASSTHAVSSFLTMLGLGLAPVTEGVSLALCAAGIGLRAASTVTKVFSRLVERSKMSCLKAKARHLTSAGSDNGEAVAAGLCKNIRQPNSLKHWAKVLLNIGKNARTIRLSRSQFLLTSGNDHRMPGHAVHGCGHLGHLLYDGCGQPCEKIKHLLKGAKAESAEELRQWAKLLKSKLNLLIQTHEHLKKT</sequence>
<organism evidence="3 4">
    <name type="scientific">Suricata suricatta</name>
    <name type="common">Meerkat</name>
    <dbReference type="NCBI Taxonomy" id="37032"/>
    <lineage>
        <taxon>Eukaryota</taxon>
        <taxon>Metazoa</taxon>
        <taxon>Chordata</taxon>
        <taxon>Craniata</taxon>
        <taxon>Vertebrata</taxon>
        <taxon>Euteleostomi</taxon>
        <taxon>Mammalia</taxon>
        <taxon>Eutheria</taxon>
        <taxon>Laurasiatheria</taxon>
        <taxon>Carnivora</taxon>
        <taxon>Feliformia</taxon>
        <taxon>Herpestidae</taxon>
        <taxon>Suricata</taxon>
    </lineage>
</organism>
<dbReference type="GO" id="GO:0008289">
    <property type="term" value="F:lipid binding"/>
    <property type="evidence" value="ECO:0007669"/>
    <property type="project" value="InterPro"/>
</dbReference>
<dbReference type="PANTHER" id="PTHR14096">
    <property type="entry name" value="APOLIPOPROTEIN L"/>
    <property type="match status" value="1"/>
</dbReference>
<reference evidence="3" key="3">
    <citation type="submission" date="2025-09" db="UniProtKB">
        <authorList>
            <consortium name="Ensembl"/>
        </authorList>
    </citation>
    <scope>IDENTIFICATION</scope>
</reference>
<dbReference type="AlphaFoldDB" id="A0A673VF80"/>
<reference evidence="3 4" key="1">
    <citation type="submission" date="2019-05" db="EMBL/GenBank/DDBJ databases">
        <title>A Chromosome-scale Meerkat (S. suricatta) Genome Assembly.</title>
        <authorList>
            <person name="Dudchenko O."/>
            <person name="Lieberman Aiden E."/>
            <person name="Tung J."/>
            <person name="Barreiro L.B."/>
            <person name="Clutton-Brock T.H."/>
        </authorList>
    </citation>
    <scope>NUCLEOTIDE SEQUENCE [LARGE SCALE GENOMIC DNA]</scope>
</reference>
<evidence type="ECO:0000256" key="1">
    <source>
        <dbReference type="ARBA" id="ARBA00010090"/>
    </source>
</evidence>
<evidence type="ECO:0000256" key="2">
    <source>
        <dbReference type="SAM" id="MobiDB-lite"/>
    </source>
</evidence>
<keyword evidence="4" id="KW-1185">Reference proteome</keyword>
<feature type="region of interest" description="Disordered" evidence="2">
    <location>
        <begin position="1"/>
        <end position="28"/>
    </location>
</feature>
<dbReference type="GO" id="GO:0005576">
    <property type="term" value="C:extracellular region"/>
    <property type="evidence" value="ECO:0007669"/>
    <property type="project" value="InterPro"/>
</dbReference>
<dbReference type="OMA" id="VEDITEC"/>
<reference evidence="3" key="2">
    <citation type="submission" date="2025-08" db="UniProtKB">
        <authorList>
            <consortium name="Ensembl"/>
        </authorList>
    </citation>
    <scope>IDENTIFICATION</scope>
</reference>
<dbReference type="Pfam" id="PF05461">
    <property type="entry name" value="ApoL"/>
    <property type="match status" value="2"/>
</dbReference>
<feature type="compositionally biased region" description="Basic and acidic residues" evidence="2">
    <location>
        <begin position="1"/>
        <end position="18"/>
    </location>
</feature>
<comment type="similarity">
    <text evidence="1">Belongs to the apolipoprotein L family.</text>
</comment>
<dbReference type="GO" id="GO:0006869">
    <property type="term" value="P:lipid transport"/>
    <property type="evidence" value="ECO:0007669"/>
    <property type="project" value="InterPro"/>
</dbReference>
<dbReference type="GO" id="GO:0042157">
    <property type="term" value="P:lipoprotein metabolic process"/>
    <property type="evidence" value="ECO:0007669"/>
    <property type="project" value="InterPro"/>
</dbReference>
<evidence type="ECO:0000313" key="4">
    <source>
        <dbReference type="Proteomes" id="UP000472268"/>
    </source>
</evidence>
<protein>
    <recommendedName>
        <fullName evidence="5">Apolipoprotein L2</fullName>
    </recommendedName>
</protein>
<dbReference type="Ensembl" id="ENSSSUT00005036736.1">
    <property type="protein sequence ID" value="ENSSSUP00005032206.1"/>
    <property type="gene ID" value="ENSSSUG00005020758.1"/>
</dbReference>
<proteinExistence type="inferred from homology"/>
<dbReference type="Proteomes" id="UP000472268">
    <property type="component" value="Chromosome 10"/>
</dbReference>
<evidence type="ECO:0008006" key="5">
    <source>
        <dbReference type="Google" id="ProtNLM"/>
    </source>
</evidence>
<evidence type="ECO:0000313" key="3">
    <source>
        <dbReference type="Ensembl" id="ENSSSUP00005032206.1"/>
    </source>
</evidence>
<accession>A0A673VF80</accession>
<dbReference type="PANTHER" id="PTHR14096:SF27">
    <property type="entry name" value="APOLIPOPROTEIN L2"/>
    <property type="match status" value="1"/>
</dbReference>